<dbReference type="PRINTS" id="PR00092">
    <property type="entry name" value="TYROSINASE"/>
</dbReference>
<dbReference type="EMBL" id="BMIB01000003">
    <property type="protein sequence ID" value="GGH72533.1"/>
    <property type="molecule type" value="Genomic_DNA"/>
</dbReference>
<sequence>MGSITKKDQTANTALDRARRIAIHPPPDPVITGPFAITINESATGNAYVGYSPCACSIRVTNTPAADVQVTLQNRNTAAGGQVQFRTTYAGAAQDTLSLTLPAGGAAVTFFIGGKPGFASTQDQDGGIAVLANGTSTRLHEKTLMVRVRKNANTLTAEERDRFLYAFSDLNRRSGGNLYEPFLDSHDLAADPEIHRRPAFLPWHRAFILDLERSLQEIDPSVALPYWKFDEPAPNVFTPDFMGGEPINAGRVTINETNPLRVWSARGSTGIARRPLFTTATSGGIVMAEADVMTLGATFTDFRIMENDPHGAAHVSFEGTITDPGTASGDPLFFMLHCNVDRLWAKWQMLRNLFTATDVNAYAPTPTTRPIGDAPGDTMWPWNGVTGSPRPSSAPGGAMPQLAFTSKPSPQVTVGETIDYLGKTQGNSNFFNYDDLPFV</sequence>
<evidence type="ECO:0000256" key="2">
    <source>
        <dbReference type="ARBA" id="ARBA00022723"/>
    </source>
</evidence>
<dbReference type="GO" id="GO:0046872">
    <property type="term" value="F:metal ion binding"/>
    <property type="evidence" value="ECO:0007669"/>
    <property type="project" value="UniProtKB-KW"/>
</dbReference>
<gene>
    <name evidence="5" type="ORF">GCM10011379_33060</name>
</gene>
<organism evidence="5 6">
    <name type="scientific">Filimonas zeae</name>
    <dbReference type="NCBI Taxonomy" id="1737353"/>
    <lineage>
        <taxon>Bacteria</taxon>
        <taxon>Pseudomonadati</taxon>
        <taxon>Bacteroidota</taxon>
        <taxon>Chitinophagia</taxon>
        <taxon>Chitinophagales</taxon>
        <taxon>Chitinophagaceae</taxon>
        <taxon>Filimonas</taxon>
    </lineage>
</organism>
<comment type="caution">
    <text evidence="5">The sequence shown here is derived from an EMBL/GenBank/DDBJ whole genome shotgun (WGS) entry which is preliminary data.</text>
</comment>
<dbReference type="PANTHER" id="PTHR11474">
    <property type="entry name" value="TYROSINASE FAMILY MEMBER"/>
    <property type="match status" value="1"/>
</dbReference>
<dbReference type="Pfam" id="PF00264">
    <property type="entry name" value="Tyrosinase"/>
    <property type="match status" value="1"/>
</dbReference>
<feature type="domain" description="Tyrosinase copper-binding" evidence="4">
    <location>
        <begin position="330"/>
        <end position="341"/>
    </location>
</feature>
<name>A0A917MWY3_9BACT</name>
<dbReference type="RefSeq" id="WP_188954228.1">
    <property type="nucleotide sequence ID" value="NZ_BMIB01000003.1"/>
</dbReference>
<dbReference type="Proteomes" id="UP000627292">
    <property type="component" value="Unassembled WGS sequence"/>
</dbReference>
<keyword evidence="6" id="KW-1185">Reference proteome</keyword>
<evidence type="ECO:0000313" key="5">
    <source>
        <dbReference type="EMBL" id="GGH72533.1"/>
    </source>
</evidence>
<evidence type="ECO:0000259" key="4">
    <source>
        <dbReference type="PROSITE" id="PS00498"/>
    </source>
</evidence>
<accession>A0A917MWY3</accession>
<reference evidence="5" key="2">
    <citation type="submission" date="2020-09" db="EMBL/GenBank/DDBJ databases">
        <authorList>
            <person name="Sun Q."/>
            <person name="Zhou Y."/>
        </authorList>
    </citation>
    <scope>NUCLEOTIDE SEQUENCE</scope>
    <source>
        <strain evidence="5">CGMCC 1.15290</strain>
    </source>
</reference>
<comment type="similarity">
    <text evidence="1">Belongs to the tyrosinase family.</text>
</comment>
<dbReference type="SUPFAM" id="SSF48056">
    <property type="entry name" value="Di-copper centre-containing domain"/>
    <property type="match status" value="1"/>
</dbReference>
<dbReference type="InterPro" id="IPR008922">
    <property type="entry name" value="Di-copper_centre_dom_sf"/>
</dbReference>
<evidence type="ECO:0000256" key="1">
    <source>
        <dbReference type="ARBA" id="ARBA00009928"/>
    </source>
</evidence>
<keyword evidence="3" id="KW-0186">Copper</keyword>
<keyword evidence="2" id="KW-0479">Metal-binding</keyword>
<protein>
    <recommendedName>
        <fullName evidence="4">Tyrosinase copper-binding domain-containing protein</fullName>
    </recommendedName>
</protein>
<dbReference type="PANTHER" id="PTHR11474:SF126">
    <property type="entry name" value="TYROSINASE-LIKE PROTEIN TYR-1-RELATED"/>
    <property type="match status" value="1"/>
</dbReference>
<dbReference type="PROSITE" id="PS00498">
    <property type="entry name" value="TYROSINASE_2"/>
    <property type="match status" value="1"/>
</dbReference>
<dbReference type="InterPro" id="IPR002227">
    <property type="entry name" value="Tyrosinase_Cu-bd"/>
</dbReference>
<dbReference type="GO" id="GO:0016491">
    <property type="term" value="F:oxidoreductase activity"/>
    <property type="evidence" value="ECO:0007669"/>
    <property type="project" value="InterPro"/>
</dbReference>
<evidence type="ECO:0000256" key="3">
    <source>
        <dbReference type="ARBA" id="ARBA00023008"/>
    </source>
</evidence>
<dbReference type="InterPro" id="IPR050316">
    <property type="entry name" value="Tyrosinase/Hemocyanin"/>
</dbReference>
<dbReference type="AlphaFoldDB" id="A0A917MWY3"/>
<proteinExistence type="inferred from homology"/>
<reference evidence="5" key="1">
    <citation type="journal article" date="2014" name="Int. J. Syst. Evol. Microbiol.">
        <title>Complete genome sequence of Corynebacterium casei LMG S-19264T (=DSM 44701T), isolated from a smear-ripened cheese.</title>
        <authorList>
            <consortium name="US DOE Joint Genome Institute (JGI-PGF)"/>
            <person name="Walter F."/>
            <person name="Albersmeier A."/>
            <person name="Kalinowski J."/>
            <person name="Ruckert C."/>
        </authorList>
    </citation>
    <scope>NUCLEOTIDE SEQUENCE</scope>
    <source>
        <strain evidence="5">CGMCC 1.15290</strain>
    </source>
</reference>
<dbReference type="Gene3D" id="1.10.1280.10">
    <property type="entry name" value="Di-copper center containing domain from catechol oxidase"/>
    <property type="match status" value="1"/>
</dbReference>
<evidence type="ECO:0000313" key="6">
    <source>
        <dbReference type="Proteomes" id="UP000627292"/>
    </source>
</evidence>